<dbReference type="InterPro" id="IPR056090">
    <property type="entry name" value="DUF7673"/>
</dbReference>
<dbReference type="EMBL" id="JAELYA010000001">
    <property type="protein sequence ID" value="MBO3274167.1"/>
    <property type="molecule type" value="Genomic_DNA"/>
</dbReference>
<evidence type="ECO:0000313" key="2">
    <source>
        <dbReference type="EMBL" id="MBO3274167.1"/>
    </source>
</evidence>
<protein>
    <recommendedName>
        <fullName evidence="1">DUF7673 domain-containing protein</fullName>
    </recommendedName>
</protein>
<evidence type="ECO:0000259" key="1">
    <source>
        <dbReference type="Pfam" id="PF24720"/>
    </source>
</evidence>
<gene>
    <name evidence="2" type="ORF">JFY56_02905</name>
</gene>
<comment type="caution">
    <text evidence="2">The sequence shown here is derived from an EMBL/GenBank/DDBJ whole genome shotgun (WGS) entry which is preliminary data.</text>
</comment>
<name>A0ABS3TKI5_9PSED</name>
<dbReference type="RefSeq" id="WP_208311963.1">
    <property type="nucleotide sequence ID" value="NZ_JAELYA010000001.1"/>
</dbReference>
<proteinExistence type="predicted"/>
<reference evidence="2 3" key="1">
    <citation type="submission" date="2020-12" db="EMBL/GenBank/DDBJ databases">
        <title>Pseudomonas schmalbachii sp. nov. isolated from millipede gut.</title>
        <authorList>
            <person name="Shelomi M."/>
        </authorList>
    </citation>
    <scope>NUCLEOTIDE SEQUENCE [LARGE SCALE GENOMIC DNA]</scope>
    <source>
        <strain evidence="2 3">Milli4</strain>
    </source>
</reference>
<dbReference type="Pfam" id="PF24720">
    <property type="entry name" value="DUF7673"/>
    <property type="match status" value="1"/>
</dbReference>
<sequence>MPPSDCIPHALSEALTYLDRRPAIVSAGTDALRRLIPVALRPTGQGGVIGRFLLGLYNGQDYPFDLTDLRRLDLALFDDCLQVLQMDFQPEVEVHGRVADGQAIWAELVILWAPREPT</sequence>
<feature type="domain" description="DUF7673" evidence="1">
    <location>
        <begin position="30"/>
        <end position="112"/>
    </location>
</feature>
<organism evidence="2 3">
    <name type="scientific">Pseudomonas schmalbachii</name>
    <dbReference type="NCBI Taxonomy" id="2816993"/>
    <lineage>
        <taxon>Bacteria</taxon>
        <taxon>Pseudomonadati</taxon>
        <taxon>Pseudomonadota</taxon>
        <taxon>Gammaproteobacteria</taxon>
        <taxon>Pseudomonadales</taxon>
        <taxon>Pseudomonadaceae</taxon>
        <taxon>Pseudomonas</taxon>
    </lineage>
</organism>
<accession>A0ABS3TKI5</accession>
<dbReference type="Proteomes" id="UP000669060">
    <property type="component" value="Unassembled WGS sequence"/>
</dbReference>
<evidence type="ECO:0000313" key="3">
    <source>
        <dbReference type="Proteomes" id="UP000669060"/>
    </source>
</evidence>
<keyword evidence="3" id="KW-1185">Reference proteome</keyword>